<evidence type="ECO:0000313" key="5">
    <source>
        <dbReference type="EMBL" id="STZ70215.1"/>
    </source>
</evidence>
<feature type="transmembrane region" description="Helical" evidence="4">
    <location>
        <begin position="33"/>
        <end position="53"/>
    </location>
</feature>
<dbReference type="PROSITE" id="PS50005">
    <property type="entry name" value="TPR"/>
    <property type="match status" value="2"/>
</dbReference>
<dbReference type="Proteomes" id="UP000255024">
    <property type="component" value="Unassembled WGS sequence"/>
</dbReference>
<feature type="transmembrane region" description="Helical" evidence="4">
    <location>
        <begin position="87"/>
        <end position="108"/>
    </location>
</feature>
<keyword evidence="4" id="KW-0472">Membrane</keyword>
<evidence type="ECO:0000256" key="1">
    <source>
        <dbReference type="ARBA" id="ARBA00022737"/>
    </source>
</evidence>
<feature type="transmembrane region" description="Helical" evidence="4">
    <location>
        <begin position="120"/>
        <end position="139"/>
    </location>
</feature>
<sequence length="772" mass="87833">MKKYEKILLALLCVLILATLLLPSSIYLFVPTFFTIWLLGLSYFLGGHSLFYIAKEKEAYLPLFAGLSYGPAVITLSLSITLQQPDYFVYFPIPTLLLTVGLAIYILLRRKKGGIDKEIRMIFYRGLVLSLISSFFLYIPTSFIPYRKVLLALNSSDSNIAINIAMMDAAMESEAAFNKGDCEAAISYALASYQQGKRLIETTETEEEIKQNRTSIFNTLKQEDIVELSDEARQMLSEYQGEDHLYPINLTYINLYRAYICKGQGYYDQQQYQEALANFLTAYQYLTTPTIKSFYYQKEQAFAFNMIGNCYKNLNKIDLASAFYTLAITHYQTITNKNEVDVNSATFLHNLAVLLSNNYEFNASNQLLQLITTSFPKEEQTPDPEEQEALLKNYQLQTVNYLAQDSLQQALTAIDYAQKLVKKESVGSCDIQLTVALCQLRFNEYSQALTTLESSLSCLESHPPVHSMKIVENAVLMAQTYFALGQFEKAQHKLSTALDLIAKGRSNQADVYAYSLKLMADLNKITGKYTTAAQQYQDALNIYNQAQLRFSHNIPLTLLSFSDLEVIQSNLSMAQAYVDQAHSYAITPENANSLSATQIYNQSAYVAYHRNHLATADTLYQKTMRIIANYNLPKSTVRAEALNGLGLIELNRKNYNQADKYFQESLILHQQIYSDKSPFTAQVYLNYGILNLRGGKLAEAKDKLDRSLKINQQFFKTDHPVFGDIAVAFGDLAIKKGERDLAQQQYQKALAIYHKYFDSTHWKVRETQQKLK</sequence>
<gene>
    <name evidence="5" type="ORF">NCTC11179_03748</name>
</gene>
<name>A0A378U4J1_MYROD</name>
<keyword evidence="4" id="KW-0812">Transmembrane</keyword>
<reference evidence="5 6" key="1">
    <citation type="submission" date="2018-06" db="EMBL/GenBank/DDBJ databases">
        <authorList>
            <consortium name="Pathogen Informatics"/>
            <person name="Doyle S."/>
        </authorList>
    </citation>
    <scope>NUCLEOTIDE SEQUENCE [LARGE SCALE GENOMIC DNA]</scope>
    <source>
        <strain evidence="5 6">NCTC11179</strain>
    </source>
</reference>
<feature type="repeat" description="TPR" evidence="3">
    <location>
        <begin position="639"/>
        <end position="672"/>
    </location>
</feature>
<evidence type="ECO:0000256" key="4">
    <source>
        <dbReference type="SAM" id="Phobius"/>
    </source>
</evidence>
<keyword evidence="2 3" id="KW-0802">TPR repeat</keyword>
<dbReference type="RefSeq" id="WP_147279652.1">
    <property type="nucleotide sequence ID" value="NZ_CP068107.1"/>
</dbReference>
<keyword evidence="1" id="KW-0677">Repeat</keyword>
<keyword evidence="4" id="KW-1133">Transmembrane helix</keyword>
<dbReference type="AlphaFoldDB" id="A0A378U4J1"/>
<dbReference type="InterPro" id="IPR011990">
    <property type="entry name" value="TPR-like_helical_dom_sf"/>
</dbReference>
<dbReference type="PANTHER" id="PTHR45641:SF19">
    <property type="entry name" value="NEPHROCYSTIN-3"/>
    <property type="match status" value="1"/>
</dbReference>
<dbReference type="Gene3D" id="1.25.40.10">
    <property type="entry name" value="Tetratricopeptide repeat domain"/>
    <property type="match status" value="3"/>
</dbReference>
<feature type="repeat" description="TPR" evidence="3">
    <location>
        <begin position="681"/>
        <end position="714"/>
    </location>
</feature>
<keyword evidence="6" id="KW-1185">Reference proteome</keyword>
<feature type="transmembrane region" description="Helical" evidence="4">
    <location>
        <begin position="60"/>
        <end position="81"/>
    </location>
</feature>
<dbReference type="SMART" id="SM00028">
    <property type="entry name" value="TPR"/>
    <property type="match status" value="9"/>
</dbReference>
<evidence type="ECO:0000256" key="2">
    <source>
        <dbReference type="ARBA" id="ARBA00022803"/>
    </source>
</evidence>
<accession>A0A378U4J1</accession>
<dbReference type="PANTHER" id="PTHR45641">
    <property type="entry name" value="TETRATRICOPEPTIDE REPEAT PROTEIN (AFU_ORTHOLOGUE AFUA_6G03870)"/>
    <property type="match status" value="1"/>
</dbReference>
<dbReference type="SUPFAM" id="SSF48452">
    <property type="entry name" value="TPR-like"/>
    <property type="match status" value="3"/>
</dbReference>
<evidence type="ECO:0000256" key="3">
    <source>
        <dbReference type="PROSITE-ProRule" id="PRU00339"/>
    </source>
</evidence>
<dbReference type="Pfam" id="PF13181">
    <property type="entry name" value="TPR_8"/>
    <property type="match status" value="1"/>
</dbReference>
<proteinExistence type="predicted"/>
<dbReference type="InterPro" id="IPR019734">
    <property type="entry name" value="TPR_rpt"/>
</dbReference>
<dbReference type="Pfam" id="PF13424">
    <property type="entry name" value="TPR_12"/>
    <property type="match status" value="2"/>
</dbReference>
<dbReference type="EMBL" id="UGQL01000002">
    <property type="protein sequence ID" value="STZ70215.1"/>
    <property type="molecule type" value="Genomic_DNA"/>
</dbReference>
<evidence type="ECO:0000313" key="6">
    <source>
        <dbReference type="Proteomes" id="UP000255024"/>
    </source>
</evidence>
<protein>
    <submittedName>
        <fullName evidence="5">ATP-dependent transcriptional regulator</fullName>
    </submittedName>
</protein>
<organism evidence="5 6">
    <name type="scientific">Myroides odoratus</name>
    <name type="common">Flavobacterium odoratum</name>
    <dbReference type="NCBI Taxonomy" id="256"/>
    <lineage>
        <taxon>Bacteria</taxon>
        <taxon>Pseudomonadati</taxon>
        <taxon>Bacteroidota</taxon>
        <taxon>Flavobacteriia</taxon>
        <taxon>Flavobacteriales</taxon>
        <taxon>Flavobacteriaceae</taxon>
        <taxon>Myroides</taxon>
    </lineage>
</organism>